<reference evidence="2 3" key="1">
    <citation type="submission" date="2021-02" db="EMBL/GenBank/DDBJ databases">
        <title>De Novo genome assembly of isolated myxobacteria.</title>
        <authorList>
            <person name="Stevens D.C."/>
        </authorList>
    </citation>
    <scope>NUCLEOTIDE SEQUENCE [LARGE SCALE GENOMIC DNA]</scope>
    <source>
        <strain evidence="3">SCPEA02</strain>
    </source>
</reference>
<dbReference type="Proteomes" id="UP000662747">
    <property type="component" value="Chromosome"/>
</dbReference>
<evidence type="ECO:0000313" key="3">
    <source>
        <dbReference type="Proteomes" id="UP000662747"/>
    </source>
</evidence>
<protein>
    <submittedName>
        <fullName evidence="2">Pilus assembly protein</fullName>
    </submittedName>
</protein>
<organism evidence="2 3">
    <name type="scientific">Pyxidicoccus parkwayensis</name>
    <dbReference type="NCBI Taxonomy" id="2813578"/>
    <lineage>
        <taxon>Bacteria</taxon>
        <taxon>Pseudomonadati</taxon>
        <taxon>Myxococcota</taxon>
        <taxon>Myxococcia</taxon>
        <taxon>Myxococcales</taxon>
        <taxon>Cystobacterineae</taxon>
        <taxon>Myxococcaceae</taxon>
        <taxon>Pyxidicoccus</taxon>
    </lineage>
</organism>
<feature type="region of interest" description="Disordered" evidence="1">
    <location>
        <begin position="252"/>
        <end position="287"/>
    </location>
</feature>
<evidence type="ECO:0000256" key="1">
    <source>
        <dbReference type="SAM" id="MobiDB-lite"/>
    </source>
</evidence>
<accession>A0ABX7PD85</accession>
<dbReference type="EMBL" id="CP071090">
    <property type="protein sequence ID" value="QSQ28397.1"/>
    <property type="molecule type" value="Genomic_DNA"/>
</dbReference>
<name>A0ABX7PD85_9BACT</name>
<sequence>MTRGARGQALVLFALTLLLLALMVLMTLGFGMRAKERVEIQMAADAAAYSEAVVTARTLNAISVMNRAQVAHMVAMAGTQALISHSSQEYAAHNVVCPGVILPNEWFDADVAAANQVLSLQGQAGNMHRAGMNIYIKLLSDHIADQKLAKEVAEAVNGELGAPPEGAAKSFAELNGANAIRTRDDVIDAMKAGTNSCGVGDGAVCPSGGSTPALNATMGSMGWTWVHNRPGGSAGFGTGGASVSTGFRHYNSASQMDPSRYETVSGRNSTGHDHGRNVVPSRCPTAPPVPPIADDAWVMSDERQTHEDQHVYGARAPPGQAPENANPVWEFHTLGECVVCPGIWPFSMSYNTSELQRGAENQYGQPKLYTMLFRDYASARRRAHPDPWNLFFRFKFTDHSDTEFDNSSPLGRIRPTGREEVQRNQVALSAGLVYYHRPRPAAQGGGWREPPNFLNPFWRATLVSPEGSIDDRPADSLAGAGFTEHARALRRLVGEGYRGGGPGGRGY</sequence>
<keyword evidence="3" id="KW-1185">Reference proteome</keyword>
<gene>
    <name evidence="2" type="ORF">JY651_35840</name>
</gene>
<proteinExistence type="predicted"/>
<evidence type="ECO:0000313" key="2">
    <source>
        <dbReference type="EMBL" id="QSQ28397.1"/>
    </source>
</evidence>